<dbReference type="InterPro" id="IPR006157">
    <property type="entry name" value="FolB_dom"/>
</dbReference>
<comment type="function">
    <text evidence="6">Catalyzes the conversion of 7,8-dihydroneopterin to 6-hydroxymethyl-7,8-dihydropterin.</text>
</comment>
<dbReference type="EMBL" id="BAAACR010000002">
    <property type="protein sequence ID" value="GAA0204754.1"/>
    <property type="molecule type" value="Genomic_DNA"/>
</dbReference>
<dbReference type="SUPFAM" id="SSF55620">
    <property type="entry name" value="Tetrahydrobiopterin biosynthesis enzymes-like"/>
    <property type="match status" value="1"/>
</dbReference>
<evidence type="ECO:0000256" key="3">
    <source>
        <dbReference type="ARBA" id="ARBA00005708"/>
    </source>
</evidence>
<sequence length="124" mass="14028">MDRIFLRGMRFMACHGVLPHEREVPQLFEVDVELGLSLRAAGESDDLDDTVNYAKVYDVVSTVLTVTRKYLIEAIAEEIADDLLRDFDVLRLVRVTVHKPAAPIDGIFSDVGVSILRRRKDLIC</sequence>
<dbReference type="CDD" id="cd00534">
    <property type="entry name" value="DHNA_DHNTPE"/>
    <property type="match status" value="1"/>
</dbReference>
<dbReference type="InterPro" id="IPR006156">
    <property type="entry name" value="Dihydroneopterin_aldolase"/>
</dbReference>
<accession>A0ABN0SX97</accession>
<keyword evidence="5 6" id="KW-0456">Lyase</keyword>
<comment type="catalytic activity">
    <reaction evidence="1 6">
        <text>7,8-dihydroneopterin = 6-hydroxymethyl-7,8-dihydropterin + glycolaldehyde</text>
        <dbReference type="Rhea" id="RHEA:10540"/>
        <dbReference type="ChEBI" id="CHEBI:17001"/>
        <dbReference type="ChEBI" id="CHEBI:17071"/>
        <dbReference type="ChEBI" id="CHEBI:44841"/>
        <dbReference type="EC" id="4.1.2.25"/>
    </reaction>
</comment>
<evidence type="ECO:0000259" key="7">
    <source>
        <dbReference type="SMART" id="SM00905"/>
    </source>
</evidence>
<dbReference type="InterPro" id="IPR043133">
    <property type="entry name" value="GTP-CH-I_C/QueF"/>
</dbReference>
<name>A0ABN0SX97_9FIRM</name>
<dbReference type="RefSeq" id="WP_304987889.1">
    <property type="nucleotide sequence ID" value="NZ_BAAACR010000002.1"/>
</dbReference>
<evidence type="ECO:0000313" key="9">
    <source>
        <dbReference type="Proteomes" id="UP001500399"/>
    </source>
</evidence>
<dbReference type="Gene3D" id="3.30.1130.10">
    <property type="match status" value="1"/>
</dbReference>
<dbReference type="Pfam" id="PF02152">
    <property type="entry name" value="FolB"/>
    <property type="match status" value="1"/>
</dbReference>
<comment type="caution">
    <text evidence="8">The sequence shown here is derived from an EMBL/GenBank/DDBJ whole genome shotgun (WGS) entry which is preliminary data.</text>
</comment>
<evidence type="ECO:0000256" key="5">
    <source>
        <dbReference type="ARBA" id="ARBA00023239"/>
    </source>
</evidence>
<evidence type="ECO:0000256" key="4">
    <source>
        <dbReference type="ARBA" id="ARBA00022909"/>
    </source>
</evidence>
<dbReference type="PANTHER" id="PTHR42844">
    <property type="entry name" value="DIHYDRONEOPTERIN ALDOLASE 1-RELATED"/>
    <property type="match status" value="1"/>
</dbReference>
<dbReference type="SMART" id="SM00905">
    <property type="entry name" value="FolB"/>
    <property type="match status" value="1"/>
</dbReference>
<keyword evidence="4 6" id="KW-0289">Folate biosynthesis</keyword>
<reference evidence="8 9" key="1">
    <citation type="journal article" date="2019" name="Int. J. Syst. Evol. Microbiol.">
        <title>The Global Catalogue of Microorganisms (GCM) 10K type strain sequencing project: providing services to taxonomists for standard genome sequencing and annotation.</title>
        <authorList>
            <consortium name="The Broad Institute Genomics Platform"/>
            <consortium name="The Broad Institute Genome Sequencing Center for Infectious Disease"/>
            <person name="Wu L."/>
            <person name="Ma J."/>
        </authorList>
    </citation>
    <scope>NUCLEOTIDE SEQUENCE [LARGE SCALE GENOMIC DNA]</scope>
    <source>
        <strain evidence="8 9">JCM 8542</strain>
    </source>
</reference>
<evidence type="ECO:0000256" key="1">
    <source>
        <dbReference type="ARBA" id="ARBA00001353"/>
    </source>
</evidence>
<keyword evidence="9" id="KW-1185">Reference proteome</keyword>
<protein>
    <recommendedName>
        <fullName evidence="6">7,8-dihydroneopterin aldolase</fullName>
        <ecNumber evidence="6">4.1.2.25</ecNumber>
    </recommendedName>
</protein>
<dbReference type="NCBIfam" id="TIGR00525">
    <property type="entry name" value="folB"/>
    <property type="match status" value="1"/>
</dbReference>
<gene>
    <name evidence="8" type="primary">folB</name>
    <name evidence="8" type="ORF">GCM10008919_05050</name>
</gene>
<proteinExistence type="inferred from homology"/>
<comment type="similarity">
    <text evidence="3 6">Belongs to the DHNA family.</text>
</comment>
<dbReference type="Proteomes" id="UP001500399">
    <property type="component" value="Unassembled WGS sequence"/>
</dbReference>
<organism evidence="8 9">
    <name type="scientific">Selenomonas dianae</name>
    <dbReference type="NCBI Taxonomy" id="135079"/>
    <lineage>
        <taxon>Bacteria</taxon>
        <taxon>Bacillati</taxon>
        <taxon>Bacillota</taxon>
        <taxon>Negativicutes</taxon>
        <taxon>Selenomonadales</taxon>
        <taxon>Selenomonadaceae</taxon>
        <taxon>Selenomonas</taxon>
    </lineage>
</organism>
<evidence type="ECO:0000256" key="6">
    <source>
        <dbReference type="RuleBase" id="RU362079"/>
    </source>
</evidence>
<dbReference type="EC" id="4.1.2.25" evidence="6"/>
<feature type="domain" description="Dihydroneopterin aldolase/epimerase" evidence="7">
    <location>
        <begin position="4"/>
        <end position="117"/>
    </location>
</feature>
<evidence type="ECO:0000313" key="8">
    <source>
        <dbReference type="EMBL" id="GAA0204754.1"/>
    </source>
</evidence>
<comment type="pathway">
    <text evidence="2 6">Cofactor biosynthesis; tetrahydrofolate biosynthesis; 2-amino-4-hydroxy-6-hydroxymethyl-7,8-dihydropteridine diphosphate from 7,8-dihydroneopterin triphosphate: step 3/4.</text>
</comment>
<dbReference type="NCBIfam" id="TIGR00526">
    <property type="entry name" value="folB_dom"/>
    <property type="match status" value="1"/>
</dbReference>
<evidence type="ECO:0000256" key="2">
    <source>
        <dbReference type="ARBA" id="ARBA00005013"/>
    </source>
</evidence>
<dbReference type="PANTHER" id="PTHR42844:SF1">
    <property type="entry name" value="DIHYDRONEOPTERIN ALDOLASE 1-RELATED"/>
    <property type="match status" value="1"/>
</dbReference>